<reference evidence="1" key="1">
    <citation type="journal article" date="2020" name="Nature">
        <title>Giant virus diversity and host interactions through global metagenomics.</title>
        <authorList>
            <person name="Schulz F."/>
            <person name="Roux S."/>
            <person name="Paez-Espino D."/>
            <person name="Jungbluth S."/>
            <person name="Walsh D.A."/>
            <person name="Denef V.J."/>
            <person name="McMahon K.D."/>
            <person name="Konstantinidis K.T."/>
            <person name="Eloe-Fadrosh E.A."/>
            <person name="Kyrpides N.C."/>
            <person name="Woyke T."/>
        </authorList>
    </citation>
    <scope>NUCLEOTIDE SEQUENCE</scope>
    <source>
        <strain evidence="1">GVMAG-S-ERX555965-48</strain>
    </source>
</reference>
<accession>A0A6C0AXZ6</accession>
<evidence type="ECO:0000313" key="1">
    <source>
        <dbReference type="EMBL" id="QHS84111.1"/>
    </source>
</evidence>
<dbReference type="EMBL" id="MN738772">
    <property type="protein sequence ID" value="QHS84111.1"/>
    <property type="molecule type" value="Genomic_DNA"/>
</dbReference>
<sequence length="116" mass="13868">MTIIYMSKIRIFSEKILKNTYYTRNFINYSNELSEIAKKYKGFISSSSYFVDNIDLVDNTDTIKIITISEWKNVESWNSWKKSSNRKNISNQYTNLETSEKFNILYNRTNNDIFLL</sequence>
<dbReference type="SUPFAM" id="SSF54909">
    <property type="entry name" value="Dimeric alpha+beta barrel"/>
    <property type="match status" value="1"/>
</dbReference>
<organism evidence="1">
    <name type="scientific">viral metagenome</name>
    <dbReference type="NCBI Taxonomy" id="1070528"/>
    <lineage>
        <taxon>unclassified sequences</taxon>
        <taxon>metagenomes</taxon>
        <taxon>organismal metagenomes</taxon>
    </lineage>
</organism>
<protein>
    <recommendedName>
        <fullName evidence="2">ABM domain-containing protein</fullName>
    </recommendedName>
</protein>
<proteinExistence type="predicted"/>
<dbReference type="InterPro" id="IPR011008">
    <property type="entry name" value="Dimeric_a/b-barrel"/>
</dbReference>
<dbReference type="AlphaFoldDB" id="A0A6C0AXZ6"/>
<name>A0A6C0AXZ6_9ZZZZ</name>
<dbReference type="Gene3D" id="3.30.70.100">
    <property type="match status" value="1"/>
</dbReference>
<evidence type="ECO:0008006" key="2">
    <source>
        <dbReference type="Google" id="ProtNLM"/>
    </source>
</evidence>